<gene>
    <name evidence="2" type="ORF">SAMN05443575_3944</name>
</gene>
<organism evidence="2 3">
    <name type="scientific">Jatrophihabitans endophyticus</name>
    <dbReference type="NCBI Taxonomy" id="1206085"/>
    <lineage>
        <taxon>Bacteria</taxon>
        <taxon>Bacillati</taxon>
        <taxon>Actinomycetota</taxon>
        <taxon>Actinomycetes</taxon>
        <taxon>Jatrophihabitantales</taxon>
        <taxon>Jatrophihabitantaceae</taxon>
        <taxon>Jatrophihabitans</taxon>
    </lineage>
</organism>
<name>A0A1M5T9I8_9ACTN</name>
<dbReference type="Proteomes" id="UP000186132">
    <property type="component" value="Unassembled WGS sequence"/>
</dbReference>
<protein>
    <submittedName>
        <fullName evidence="2">Uncharacterized protein</fullName>
    </submittedName>
</protein>
<evidence type="ECO:0000256" key="1">
    <source>
        <dbReference type="SAM" id="Phobius"/>
    </source>
</evidence>
<feature type="transmembrane region" description="Helical" evidence="1">
    <location>
        <begin position="49"/>
        <end position="71"/>
    </location>
</feature>
<keyword evidence="1" id="KW-1133">Transmembrane helix</keyword>
<accession>A0A1M5T9I8</accession>
<reference evidence="2 3" key="1">
    <citation type="submission" date="2016-11" db="EMBL/GenBank/DDBJ databases">
        <authorList>
            <person name="Jaros S."/>
            <person name="Januszkiewicz K."/>
            <person name="Wedrychowicz H."/>
        </authorList>
    </citation>
    <scope>NUCLEOTIDE SEQUENCE [LARGE SCALE GENOMIC DNA]</scope>
    <source>
        <strain evidence="2 3">DSM 45627</strain>
    </source>
</reference>
<dbReference type="STRING" id="1206085.SAMN05443575_3944"/>
<keyword evidence="3" id="KW-1185">Reference proteome</keyword>
<dbReference type="RefSeq" id="WP_073392135.1">
    <property type="nucleotide sequence ID" value="NZ_FQVU01000006.1"/>
</dbReference>
<proteinExistence type="predicted"/>
<keyword evidence="1" id="KW-0812">Transmembrane</keyword>
<feature type="transmembrane region" description="Helical" evidence="1">
    <location>
        <begin position="78"/>
        <end position="99"/>
    </location>
</feature>
<sequence>MNADARAATVEPGSGDAAPELHPALAWTGVALVTASGAAAAWLESLLVPYYVGAALVPVTILLALASNWVLPRLARALVPRTVAAVLPFVAWLAVVFFVAAGGRPEGDVILPGGSAVEYVGYAVMLGGALVGTLSVVTSAPPPQRRPRG</sequence>
<feature type="transmembrane region" description="Helical" evidence="1">
    <location>
        <begin position="119"/>
        <end position="140"/>
    </location>
</feature>
<evidence type="ECO:0000313" key="3">
    <source>
        <dbReference type="Proteomes" id="UP000186132"/>
    </source>
</evidence>
<keyword evidence="1" id="KW-0472">Membrane</keyword>
<dbReference type="EMBL" id="FQVU01000006">
    <property type="protein sequence ID" value="SHH47382.1"/>
    <property type="molecule type" value="Genomic_DNA"/>
</dbReference>
<dbReference type="AlphaFoldDB" id="A0A1M5T9I8"/>
<feature type="transmembrane region" description="Helical" evidence="1">
    <location>
        <begin position="24"/>
        <end position="43"/>
    </location>
</feature>
<evidence type="ECO:0000313" key="2">
    <source>
        <dbReference type="EMBL" id="SHH47382.1"/>
    </source>
</evidence>